<comment type="caution">
    <text evidence="3">The sequence shown here is derived from an EMBL/GenBank/DDBJ whole genome shotgun (WGS) entry which is preliminary data.</text>
</comment>
<dbReference type="PANTHER" id="PTHR43586:SF15">
    <property type="entry name" value="BLR3095 PROTEIN"/>
    <property type="match status" value="1"/>
</dbReference>
<dbReference type="Proteomes" id="UP000778797">
    <property type="component" value="Unassembled WGS sequence"/>
</dbReference>
<evidence type="ECO:0000313" key="4">
    <source>
        <dbReference type="Proteomes" id="UP000778797"/>
    </source>
</evidence>
<dbReference type="Gene3D" id="3.40.640.10">
    <property type="entry name" value="Type I PLP-dependent aspartate aminotransferase-like (Major domain)"/>
    <property type="match status" value="1"/>
</dbReference>
<sequence length="388" mass="43942">MPLQQQKHLFDIPEDICYLNTANLSPSFKSVETAGITSVLEKSRPYKITGYHFFDAVTELKKEFAKVINAKDYNRIATIPSVSYGLANAAENITLQKGDEIIIVEEQFPSNYYVWKKIADRYGASIVTIKQPEDREHCGDLWNEAILEAITEKTALVTLGNIHWANGLVFDLKAIRQKSRQHNALLIVDGSQSIGALPFDVNDIQPDALVCAGYKWLFGPYGCAYAYYGSYFDNGIPFEENWSNRLGSENITGLTHYQPEYKPLANRYNVGESGNFINVSMQIEGIKQVSQFSPKDIQTYCHSITKDAVKELKDIGFYVNKDEQRAKHLFGIEIPKSIDGEQLRMALAEQNIYVSFRGNYIRLSCHVLNTKADFDKLLRCIKSVMTLV</sequence>
<evidence type="ECO:0000313" key="3">
    <source>
        <dbReference type="EMBL" id="MCC1485383.1"/>
    </source>
</evidence>
<keyword evidence="4" id="KW-1185">Reference proteome</keyword>
<dbReference type="InterPro" id="IPR015424">
    <property type="entry name" value="PyrdxlP-dep_Trfase"/>
</dbReference>
<dbReference type="InterPro" id="IPR000192">
    <property type="entry name" value="Aminotrans_V_dom"/>
</dbReference>
<evidence type="ECO:0000256" key="1">
    <source>
        <dbReference type="ARBA" id="ARBA00022898"/>
    </source>
</evidence>
<feature type="domain" description="Aminotransferase class V" evidence="2">
    <location>
        <begin position="52"/>
        <end position="358"/>
    </location>
</feature>
<organism evidence="3 4">
    <name type="scientific">Winogradskyella immobilis</name>
    <dbReference type="NCBI Taxonomy" id="2816852"/>
    <lineage>
        <taxon>Bacteria</taxon>
        <taxon>Pseudomonadati</taxon>
        <taxon>Bacteroidota</taxon>
        <taxon>Flavobacteriia</taxon>
        <taxon>Flavobacteriales</taxon>
        <taxon>Flavobacteriaceae</taxon>
        <taxon>Winogradskyella</taxon>
    </lineage>
</organism>
<dbReference type="InterPro" id="IPR015421">
    <property type="entry name" value="PyrdxlP-dep_Trfase_major"/>
</dbReference>
<name>A0ABS8EQC6_9FLAO</name>
<keyword evidence="3" id="KW-0808">Transferase</keyword>
<dbReference type="Pfam" id="PF00266">
    <property type="entry name" value="Aminotran_5"/>
    <property type="match status" value="1"/>
</dbReference>
<proteinExistence type="predicted"/>
<gene>
    <name evidence="3" type="ORF">J1C55_12330</name>
</gene>
<dbReference type="RefSeq" id="WP_227477873.1">
    <property type="nucleotide sequence ID" value="NZ_JAFMPT010000021.1"/>
</dbReference>
<accession>A0ABS8EQC6</accession>
<keyword evidence="1" id="KW-0663">Pyridoxal phosphate</keyword>
<dbReference type="InterPro" id="IPR015422">
    <property type="entry name" value="PyrdxlP-dep_Trfase_small"/>
</dbReference>
<dbReference type="Gene3D" id="3.90.1150.10">
    <property type="entry name" value="Aspartate Aminotransferase, domain 1"/>
    <property type="match status" value="1"/>
</dbReference>
<dbReference type="SUPFAM" id="SSF53383">
    <property type="entry name" value="PLP-dependent transferases"/>
    <property type="match status" value="1"/>
</dbReference>
<dbReference type="EMBL" id="JAFMPT010000021">
    <property type="protein sequence ID" value="MCC1485383.1"/>
    <property type="molecule type" value="Genomic_DNA"/>
</dbReference>
<reference evidence="4" key="2">
    <citation type="submission" date="2023-07" db="EMBL/GenBank/DDBJ databases">
        <title>Genome of Winogradskyella sp. E313.</title>
        <authorList>
            <person name="Zhou Y."/>
        </authorList>
    </citation>
    <scope>NUCLEOTIDE SEQUENCE [LARGE SCALE GENOMIC DNA]</scope>
    <source>
        <strain evidence="4">E313</strain>
    </source>
</reference>
<dbReference type="PANTHER" id="PTHR43586">
    <property type="entry name" value="CYSTEINE DESULFURASE"/>
    <property type="match status" value="1"/>
</dbReference>
<reference evidence="4" key="1">
    <citation type="submission" date="2021-03" db="EMBL/GenBank/DDBJ databases">
        <title>Genome of Cognatishimia sp. F0-27.</title>
        <authorList>
            <person name="Ping X."/>
        </authorList>
    </citation>
    <scope>NUCLEOTIDE SEQUENCE [LARGE SCALE GENOMIC DNA]</scope>
    <source>
        <strain evidence="4">E313</strain>
    </source>
</reference>
<keyword evidence="3" id="KW-0032">Aminotransferase</keyword>
<dbReference type="GO" id="GO:0008483">
    <property type="term" value="F:transaminase activity"/>
    <property type="evidence" value="ECO:0007669"/>
    <property type="project" value="UniProtKB-KW"/>
</dbReference>
<evidence type="ECO:0000259" key="2">
    <source>
        <dbReference type="Pfam" id="PF00266"/>
    </source>
</evidence>
<protein>
    <submittedName>
        <fullName evidence="3">Aminotransferase class V-fold PLP-dependent enzyme</fullName>
    </submittedName>
</protein>